<dbReference type="PANTHER" id="PTHR16305:SF28">
    <property type="entry name" value="GUANYLATE CYCLASE DOMAIN-CONTAINING PROTEIN"/>
    <property type="match status" value="1"/>
</dbReference>
<feature type="domain" description="Guanylate cyclase" evidence="4">
    <location>
        <begin position="54"/>
        <end position="111"/>
    </location>
</feature>
<keyword evidence="3" id="KW-1133">Transmembrane helix</keyword>
<dbReference type="PROSITE" id="PS50125">
    <property type="entry name" value="GUANYLATE_CYCLASE_2"/>
    <property type="match status" value="2"/>
</dbReference>
<dbReference type="SUPFAM" id="SSF52540">
    <property type="entry name" value="P-loop containing nucleoside triphosphate hydrolases"/>
    <property type="match status" value="1"/>
</dbReference>
<dbReference type="InterPro" id="IPR029787">
    <property type="entry name" value="Nucleotide_cyclase"/>
</dbReference>
<dbReference type="SUPFAM" id="SSF55073">
    <property type="entry name" value="Nucleotide cyclase"/>
    <property type="match status" value="2"/>
</dbReference>
<keyword evidence="6" id="KW-1185">Reference proteome</keyword>
<dbReference type="Proteomes" id="UP001153069">
    <property type="component" value="Unassembled WGS sequence"/>
</dbReference>
<evidence type="ECO:0000256" key="1">
    <source>
        <dbReference type="ARBA" id="ARBA00022741"/>
    </source>
</evidence>
<accession>A0A9N8H6E3</accession>
<dbReference type="Gene3D" id="3.40.50.300">
    <property type="entry name" value="P-loop containing nucleotide triphosphate hydrolases"/>
    <property type="match status" value="1"/>
</dbReference>
<evidence type="ECO:0000256" key="2">
    <source>
        <dbReference type="ARBA" id="ARBA00022840"/>
    </source>
</evidence>
<keyword evidence="1" id="KW-0547">Nucleotide-binding</keyword>
<feature type="domain" description="Guanylate cyclase" evidence="4">
    <location>
        <begin position="297"/>
        <end position="419"/>
    </location>
</feature>
<dbReference type="GO" id="GO:0009190">
    <property type="term" value="P:cyclic nucleotide biosynthetic process"/>
    <property type="evidence" value="ECO:0007669"/>
    <property type="project" value="InterPro"/>
</dbReference>
<comment type="caution">
    <text evidence="5">The sequence shown here is derived from an EMBL/GenBank/DDBJ whole genome shotgun (WGS) entry which is preliminary data.</text>
</comment>
<keyword evidence="3" id="KW-0472">Membrane</keyword>
<organism evidence="5 6">
    <name type="scientific">Seminavis robusta</name>
    <dbReference type="NCBI Taxonomy" id="568900"/>
    <lineage>
        <taxon>Eukaryota</taxon>
        <taxon>Sar</taxon>
        <taxon>Stramenopiles</taxon>
        <taxon>Ochrophyta</taxon>
        <taxon>Bacillariophyta</taxon>
        <taxon>Bacillariophyceae</taxon>
        <taxon>Bacillariophycidae</taxon>
        <taxon>Naviculales</taxon>
        <taxon>Naviculaceae</taxon>
        <taxon>Seminavis</taxon>
    </lineage>
</organism>
<dbReference type="GO" id="GO:0005524">
    <property type="term" value="F:ATP binding"/>
    <property type="evidence" value="ECO:0007669"/>
    <property type="project" value="UniProtKB-KW"/>
</dbReference>
<protein>
    <submittedName>
        <fullName evidence="5">Cyclase type 10</fullName>
    </submittedName>
</protein>
<dbReference type="OrthoDB" id="194468at2759"/>
<dbReference type="CDD" id="cd07302">
    <property type="entry name" value="CHD"/>
    <property type="match status" value="1"/>
</dbReference>
<dbReference type="InterPro" id="IPR041664">
    <property type="entry name" value="AAA_16"/>
</dbReference>
<feature type="transmembrane region" description="Helical" evidence="3">
    <location>
        <begin position="1355"/>
        <end position="1375"/>
    </location>
</feature>
<dbReference type="Pfam" id="PF13191">
    <property type="entry name" value="AAA_16"/>
    <property type="match status" value="1"/>
</dbReference>
<dbReference type="PANTHER" id="PTHR16305">
    <property type="entry name" value="TESTICULAR SOLUBLE ADENYLYL CYCLASE"/>
    <property type="match status" value="1"/>
</dbReference>
<gene>
    <name evidence="5" type="ORF">SEMRO_42_G025550.1</name>
</gene>
<name>A0A9N8H6E3_9STRA</name>
<reference evidence="5" key="1">
    <citation type="submission" date="2020-06" db="EMBL/GenBank/DDBJ databases">
        <authorList>
            <consortium name="Plant Systems Biology data submission"/>
        </authorList>
    </citation>
    <scope>NUCLEOTIDE SEQUENCE</scope>
    <source>
        <strain evidence="5">D6</strain>
    </source>
</reference>
<proteinExistence type="predicted"/>
<dbReference type="GO" id="GO:0005737">
    <property type="term" value="C:cytoplasm"/>
    <property type="evidence" value="ECO:0007669"/>
    <property type="project" value="TreeGrafter"/>
</dbReference>
<evidence type="ECO:0000313" key="5">
    <source>
        <dbReference type="EMBL" id="CAB9498628.1"/>
    </source>
</evidence>
<dbReference type="GO" id="GO:0035556">
    <property type="term" value="P:intracellular signal transduction"/>
    <property type="evidence" value="ECO:0007669"/>
    <property type="project" value="InterPro"/>
</dbReference>
<sequence>MVEALPLAPYVPRSVLTRLAESLLRFEQDDGDNVDADALAWPLEPQYVNLGKGAVFLLDISGYTKFARSAKGGADEVARVVNGLFRPMIDIVHSFRHCEIVKFCGDALLCVCINADVALALETAVACSLEVQREVFGVGAEERTGETDTSIPQLSLHVGVAASTSLSPDDKDSDFVELFVGGVSNRFEHLISGSPLEVLGEAVDSAQSNQVVVHPSAKLILQGLQHDGKLVGELQPNGFCAHQATRTEELRCASTSCGQLDFVFQQNASTLTMLNKGLEVFTPLDFIPTGAEFRQCSILFASLPDFVSGGDGTWQQAFHETQTIVETLQAALSEFGGNMRQLLRDDKGTVAIAVFGLPTRSREDDAARAVKAALAIASKTPCRAVGVATGDVLVGLVGSEQRCEYSAVGSPVNLSARLMCACSKVGKTVLVCSNTYESALRTSSSSLEFEEKQTITLKGTGEQDAYVPSTASSGNSKASGSAFLKKSYYKRSGSSRLSSTGSHDDDAVEQQEGMLIRDKELKAIEREMPGGSVCLVADAGSGKSTLASTFAEHALESGVATRVLYSATDSTETETPFFAFKLIVDDACRKEGGSERLFRMCGLDPRFAPLINPLLEAPVASNPQCDQLNSKAQREKAVESVASIVKRLARGNAEEPGPALLVIEDLHWMDDLSLLVLQALAGDRGSSVLSTTRHLPPSLQRSVSLTLELRALSKDDAISIASTINADLSQADVATLFERSGGNALFFTELLKAATSGGSFADIKNIPSTVRGVLVSRIDALPPSCIEFLKAASVFGRAFSPEATVKLLQTSCNKDGVNNLVEMALSSGLVERIAANQRRDERTLRFSHGLGGEAAYSLIPAGEVAGLHDQAAALVHSPELVEYHLVKAVIASPNSLRAKLAVKAMADGTRDRMALGAMELNRARARWAEARSLLQHIEDPEVRRELELNIALDEGRVFVAWVGFAAEEAGRLFETALSLTKRGQGSEAEIMALTGLWMNAMSNIRTEEGAKRSLAYTEELKQLAIDPETIENPESMDWTQKEICHVIWTEYGRRGRLRDMKRFLDPVLESLTPHRRKSVLGHNAETCATIFGAKVAWLRGEFADSISIAMSGRTLTDEPVSIAHSRVWGVAQMFAWNGRLREFEAAINDDALSALPPFHGCIKNLLLLYWDVIKGKVPYSAIHGRFMKYGDVLPWGEFPFTVCYALIQRGYELKLDQPGAPRNSEFCDALRKMLEYWRKIRDNSDGWGPGLFRWISGMLLLFEDPASASSNSKARHCFDRAFFEATAEEANGVLLIVETSRVKMILQRTIHFPRTLEKAWYRLMGIRQRCTGDAAEVFPLAFTDTVIEKVRRRRLQSRLLVGAIAVSAGIGAVLLRRRGTRSHRATS</sequence>
<dbReference type="Gene3D" id="3.30.70.1230">
    <property type="entry name" value="Nucleotide cyclase"/>
    <property type="match status" value="2"/>
</dbReference>
<dbReference type="InterPro" id="IPR001054">
    <property type="entry name" value="A/G_cyclase"/>
</dbReference>
<dbReference type="GO" id="GO:0004016">
    <property type="term" value="F:adenylate cyclase activity"/>
    <property type="evidence" value="ECO:0007669"/>
    <property type="project" value="TreeGrafter"/>
</dbReference>
<dbReference type="Pfam" id="PF00211">
    <property type="entry name" value="Guanylate_cyc"/>
    <property type="match status" value="1"/>
</dbReference>
<evidence type="ECO:0000259" key="4">
    <source>
        <dbReference type="PROSITE" id="PS50125"/>
    </source>
</evidence>
<keyword evidence="2" id="KW-0067">ATP-binding</keyword>
<dbReference type="InterPro" id="IPR027417">
    <property type="entry name" value="P-loop_NTPase"/>
</dbReference>
<dbReference type="EMBL" id="CAICTM010000042">
    <property type="protein sequence ID" value="CAB9498628.1"/>
    <property type="molecule type" value="Genomic_DNA"/>
</dbReference>
<evidence type="ECO:0000313" key="6">
    <source>
        <dbReference type="Proteomes" id="UP001153069"/>
    </source>
</evidence>
<keyword evidence="3" id="KW-0812">Transmembrane</keyword>
<evidence type="ECO:0000256" key="3">
    <source>
        <dbReference type="SAM" id="Phobius"/>
    </source>
</evidence>